<sequence length="194" mass="20939">MEAPKPQCDLLNAAYKGEINRFKRLALSYAKGEGIEVAEAIDELVLEDGRGSLHFAAAGGSLQVCKYLIETLKLDVDSKDGEGCTPLYHASAEGHFDTVRYLLEKGADPDASNVKNATPLHFAAKSGDTKIITLLLSRGVRVDVASRDGTALQFAAARGHRDAVKLLLDHGANTTNFRNVWQVKVTGMYGTFTS</sequence>
<dbReference type="PANTHER" id="PTHR46224:SF6">
    <property type="entry name" value="ANKYRIN REPEAT FAMILY PROTEIN"/>
    <property type="match status" value="1"/>
</dbReference>
<protein>
    <submittedName>
        <fullName evidence="2">Uncharacterized protein</fullName>
    </submittedName>
</protein>
<reference evidence="2" key="1">
    <citation type="submission" date="2022-03" db="EMBL/GenBank/DDBJ databases">
        <title>A functionally conserved STORR gene fusion in Papaver species that diverged 16.8 million years ago.</title>
        <authorList>
            <person name="Catania T."/>
        </authorList>
    </citation>
    <scope>NUCLEOTIDE SEQUENCE</scope>
    <source>
        <strain evidence="2">S-191538</strain>
    </source>
</reference>
<dbReference type="Pfam" id="PF12796">
    <property type="entry name" value="Ank_2"/>
    <property type="match status" value="2"/>
</dbReference>
<gene>
    <name evidence="2" type="ORF">MKW94_029556</name>
</gene>
<dbReference type="InterPro" id="IPR036770">
    <property type="entry name" value="Ankyrin_rpt-contain_sf"/>
</dbReference>
<feature type="repeat" description="ANK" evidence="1">
    <location>
        <begin position="115"/>
        <end position="147"/>
    </location>
</feature>
<dbReference type="AlphaFoldDB" id="A0AA41SJB8"/>
<keyword evidence="3" id="KW-1185">Reference proteome</keyword>
<dbReference type="PROSITE" id="PS50297">
    <property type="entry name" value="ANK_REP_REGION"/>
    <property type="match status" value="3"/>
</dbReference>
<dbReference type="InterPro" id="IPR002110">
    <property type="entry name" value="Ankyrin_rpt"/>
</dbReference>
<feature type="non-terminal residue" evidence="2">
    <location>
        <position position="194"/>
    </location>
</feature>
<dbReference type="SUPFAM" id="SSF48403">
    <property type="entry name" value="Ankyrin repeat"/>
    <property type="match status" value="1"/>
</dbReference>
<evidence type="ECO:0000313" key="3">
    <source>
        <dbReference type="Proteomes" id="UP001177140"/>
    </source>
</evidence>
<comment type="caution">
    <text evidence="2">The sequence shown here is derived from an EMBL/GenBank/DDBJ whole genome shotgun (WGS) entry which is preliminary data.</text>
</comment>
<accession>A0AA41SJB8</accession>
<proteinExistence type="predicted"/>
<dbReference type="PANTHER" id="PTHR46224">
    <property type="entry name" value="ANKYRIN REPEAT FAMILY PROTEIN"/>
    <property type="match status" value="1"/>
</dbReference>
<dbReference type="PROSITE" id="PS50088">
    <property type="entry name" value="ANK_REPEAT"/>
    <property type="match status" value="3"/>
</dbReference>
<name>A0AA41SJB8_PAPNU</name>
<organism evidence="2 3">
    <name type="scientific">Papaver nudicaule</name>
    <name type="common">Iceland poppy</name>
    <dbReference type="NCBI Taxonomy" id="74823"/>
    <lineage>
        <taxon>Eukaryota</taxon>
        <taxon>Viridiplantae</taxon>
        <taxon>Streptophyta</taxon>
        <taxon>Embryophyta</taxon>
        <taxon>Tracheophyta</taxon>
        <taxon>Spermatophyta</taxon>
        <taxon>Magnoliopsida</taxon>
        <taxon>Ranunculales</taxon>
        <taxon>Papaveraceae</taxon>
        <taxon>Papaveroideae</taxon>
        <taxon>Papaver</taxon>
    </lineage>
</organism>
<dbReference type="EMBL" id="JAJJMA010183017">
    <property type="protein sequence ID" value="MCL7037782.1"/>
    <property type="molecule type" value="Genomic_DNA"/>
</dbReference>
<feature type="repeat" description="ANK" evidence="1">
    <location>
        <begin position="82"/>
        <end position="114"/>
    </location>
</feature>
<dbReference type="Proteomes" id="UP001177140">
    <property type="component" value="Unassembled WGS sequence"/>
</dbReference>
<dbReference type="SMART" id="SM00248">
    <property type="entry name" value="ANK"/>
    <property type="match status" value="4"/>
</dbReference>
<dbReference type="Gene3D" id="1.25.40.20">
    <property type="entry name" value="Ankyrin repeat-containing domain"/>
    <property type="match status" value="2"/>
</dbReference>
<dbReference type="PRINTS" id="PR01415">
    <property type="entry name" value="ANKYRIN"/>
</dbReference>
<evidence type="ECO:0000256" key="1">
    <source>
        <dbReference type="PROSITE-ProRule" id="PRU00023"/>
    </source>
</evidence>
<dbReference type="InterPro" id="IPR051616">
    <property type="entry name" value="Cul2-RING_E3_ligase_SR"/>
</dbReference>
<evidence type="ECO:0000313" key="2">
    <source>
        <dbReference type="EMBL" id="MCL7037782.1"/>
    </source>
</evidence>
<keyword evidence="1" id="KW-0040">ANK repeat</keyword>
<feature type="repeat" description="ANK" evidence="1">
    <location>
        <begin position="147"/>
        <end position="179"/>
    </location>
</feature>